<dbReference type="Proteomes" id="UP000697710">
    <property type="component" value="Unassembled WGS sequence"/>
</dbReference>
<sequence length="611" mass="67250">MHPIRVRWLALPLCLAWLAPLESGAQSDGGYADYLDWIGWARVVPQVRPGLASSWDRTGGNIDADNYESPPGRIFGDLDVTAATILGPGIIYRFWMPHRTATTPFAVRMYFDGETTPRIDTDSQQILDGAFSYFTGPLVDTFAGGQVCYEPIPFRESVRIDTENRSGVLHYYHYTYLTFPPGTEVSSWNGTLDAGSHASRLATITMLQDVGQHPAGPSSSAQLAVVGPTLIPPGDAIVLADLSGPGMIRRLNVRMDGAADQVLDGLRLQMFWDDEPAAVDVPVGWFFGAGHDRVPYRSLVMGTDSADGFYCFWPMPYHESARIVLSNPTPDAALIGGSTVEYESGPQDSDPGYLHALAREKIANPAEFTFAMAEMTGTGHYVGNFLSVEQDLDSHYMLEGDDVIVVDHVRTLHGTGLEDAYNGGYYYNWVSNPMEEPEGPSPSSAIRPLSGILRVERTASPPFARADQYRWMIADRVPFVTSLELSIETRYSNPGSRWKSVVFWYQLSGSVTSVPPGIGSTDHLDRLELRVIAPNPATDEIRIRFGLPADGRVSLDLLDAAGRRIRTLIDEPISAGAHEVRWSRSDEPNGVYFVRLRHGGQSVHQKLTLAR</sequence>
<feature type="chain" id="PRO_5037062090" evidence="1">
    <location>
        <begin position="26"/>
        <end position="611"/>
    </location>
</feature>
<dbReference type="InterPro" id="IPR026444">
    <property type="entry name" value="Secre_tail"/>
</dbReference>
<dbReference type="EMBL" id="JAGQHR010000287">
    <property type="protein sequence ID" value="MCA9728039.1"/>
    <property type="molecule type" value="Genomic_DNA"/>
</dbReference>
<comment type="caution">
    <text evidence="2">The sequence shown here is derived from an EMBL/GenBank/DDBJ whole genome shotgun (WGS) entry which is preliminary data.</text>
</comment>
<dbReference type="InterPro" id="IPR021345">
    <property type="entry name" value="DUF2961"/>
</dbReference>
<evidence type="ECO:0000256" key="1">
    <source>
        <dbReference type="SAM" id="SignalP"/>
    </source>
</evidence>
<dbReference type="Pfam" id="PF11175">
    <property type="entry name" value="DUF2961"/>
    <property type="match status" value="1"/>
</dbReference>
<proteinExistence type="predicted"/>
<reference evidence="2" key="1">
    <citation type="submission" date="2020-04" db="EMBL/GenBank/DDBJ databases">
        <authorList>
            <person name="Zhang T."/>
        </authorList>
    </citation>
    <scope>NUCLEOTIDE SEQUENCE</scope>
    <source>
        <strain evidence="2">HKST-UBA01</strain>
    </source>
</reference>
<dbReference type="Gene3D" id="2.60.40.4070">
    <property type="match status" value="1"/>
</dbReference>
<keyword evidence="1" id="KW-0732">Signal</keyword>
<organism evidence="2 3">
    <name type="scientific">Eiseniibacteriota bacterium</name>
    <dbReference type="NCBI Taxonomy" id="2212470"/>
    <lineage>
        <taxon>Bacteria</taxon>
        <taxon>Candidatus Eiseniibacteriota</taxon>
    </lineage>
</organism>
<protein>
    <submittedName>
        <fullName evidence="2">DUF2961 domain-containing protein</fullName>
    </submittedName>
</protein>
<dbReference type="NCBIfam" id="TIGR04183">
    <property type="entry name" value="Por_Secre_tail"/>
    <property type="match status" value="1"/>
</dbReference>
<accession>A0A956RQY1</accession>
<dbReference type="AlphaFoldDB" id="A0A956RQY1"/>
<name>A0A956RQY1_UNCEI</name>
<gene>
    <name evidence="2" type="ORF">KC729_10180</name>
</gene>
<evidence type="ECO:0000313" key="2">
    <source>
        <dbReference type="EMBL" id="MCA9728039.1"/>
    </source>
</evidence>
<dbReference type="Gene3D" id="2.60.120.1390">
    <property type="match status" value="3"/>
</dbReference>
<reference evidence="2" key="2">
    <citation type="journal article" date="2021" name="Microbiome">
        <title>Successional dynamics and alternative stable states in a saline activated sludge microbial community over 9 years.</title>
        <authorList>
            <person name="Wang Y."/>
            <person name="Ye J."/>
            <person name="Ju F."/>
            <person name="Liu L."/>
            <person name="Boyd J.A."/>
            <person name="Deng Y."/>
            <person name="Parks D.H."/>
            <person name="Jiang X."/>
            <person name="Yin X."/>
            <person name="Woodcroft B.J."/>
            <person name="Tyson G.W."/>
            <person name="Hugenholtz P."/>
            <person name="Polz M.F."/>
            <person name="Zhang T."/>
        </authorList>
    </citation>
    <scope>NUCLEOTIDE SEQUENCE</scope>
    <source>
        <strain evidence="2">HKST-UBA01</strain>
    </source>
</reference>
<evidence type="ECO:0000313" key="3">
    <source>
        <dbReference type="Proteomes" id="UP000697710"/>
    </source>
</evidence>
<feature type="signal peptide" evidence="1">
    <location>
        <begin position="1"/>
        <end position="25"/>
    </location>
</feature>